<dbReference type="EMBL" id="WTYP01000001">
    <property type="protein sequence ID" value="MXP46305.1"/>
    <property type="molecule type" value="Genomic_DNA"/>
</dbReference>
<proteinExistence type="predicted"/>
<organism evidence="2 3">
    <name type="scientific">Pontixanthobacter luteolus</name>
    <dbReference type="NCBI Taxonomy" id="295089"/>
    <lineage>
        <taxon>Bacteria</taxon>
        <taxon>Pseudomonadati</taxon>
        <taxon>Pseudomonadota</taxon>
        <taxon>Alphaproteobacteria</taxon>
        <taxon>Sphingomonadales</taxon>
        <taxon>Erythrobacteraceae</taxon>
        <taxon>Pontixanthobacter</taxon>
    </lineage>
</organism>
<evidence type="ECO:0000313" key="2">
    <source>
        <dbReference type="EMBL" id="MXP46305.1"/>
    </source>
</evidence>
<sequence>MNALVAITPAPTAGPHGAGGTILTARRKADFLASLQLSGNVRLACRAASVSAQTAYRARRGSAAFAGAWDAALLAARDHAEQVLADRALNGVEEPVFYHGEEIARRRRYSDRLLLAHLARLDRLAERAEVAAALPLLDEQIAALRQGEELPETGPQTLSENHHQDSVPCVPSCRVSPRQTSAPAFGAAAGARCPDCGGACADPRADLGPRDCQWLGNRLQRMENARPRGAAAPHAMALPPETQPGDVESLQLEAFEAGVGEWWTLCSEDDLAARLRAGAAASG</sequence>
<evidence type="ECO:0000256" key="1">
    <source>
        <dbReference type="SAM" id="MobiDB-lite"/>
    </source>
</evidence>
<name>A0A6I4UXM4_9SPHN</name>
<keyword evidence="3" id="KW-1185">Reference proteome</keyword>
<dbReference type="AlphaFoldDB" id="A0A6I4UXM4"/>
<dbReference type="RefSeq" id="WP_160729554.1">
    <property type="nucleotide sequence ID" value="NZ_WTYP01000001.1"/>
</dbReference>
<gene>
    <name evidence="2" type="ORF">GRI43_02710</name>
</gene>
<comment type="caution">
    <text evidence="2">The sequence shown here is derived from an EMBL/GenBank/DDBJ whole genome shotgun (WGS) entry which is preliminary data.</text>
</comment>
<dbReference type="Proteomes" id="UP000471435">
    <property type="component" value="Unassembled WGS sequence"/>
</dbReference>
<dbReference type="OrthoDB" id="7428067at2"/>
<accession>A0A6I4UXM4</accession>
<feature type="region of interest" description="Disordered" evidence="1">
    <location>
        <begin position="226"/>
        <end position="245"/>
    </location>
</feature>
<evidence type="ECO:0000313" key="3">
    <source>
        <dbReference type="Proteomes" id="UP000471435"/>
    </source>
</evidence>
<evidence type="ECO:0008006" key="4">
    <source>
        <dbReference type="Google" id="ProtNLM"/>
    </source>
</evidence>
<protein>
    <recommendedName>
        <fullName evidence="4">Terminase small subunit</fullName>
    </recommendedName>
</protein>
<reference evidence="2 3" key="1">
    <citation type="submission" date="2019-12" db="EMBL/GenBank/DDBJ databases">
        <title>Genomic-based taxomic classification of the family Erythrobacteraceae.</title>
        <authorList>
            <person name="Xu L."/>
        </authorList>
    </citation>
    <scope>NUCLEOTIDE SEQUENCE [LARGE SCALE GENOMIC DNA]</scope>
    <source>
        <strain evidence="2 3">SW-109</strain>
    </source>
</reference>